<dbReference type="InterPro" id="IPR005956">
    <property type="entry name" value="4OHPhenylPyrv_dOase"/>
</dbReference>
<sequence length="694" mass="77189">MAITDEASEEVDLHIPQGLDIQFSHVHLYVDHVADVDEYKNYEDSINNFHHEFDPDNNGALDVVTRGKEIWNTMQDASPANEGYSSHGRDVVKQLIAGFGFRVTGCYPPSGVCSSTKTVLVTSSDPKGIQIVVSSLGNVQVGGIVDEKYVHFDRANIERFFKAHDNRQGVAVLAFQVGSGCLNEIYQRYHDLHPDLLIDCYKEGVKSYETGDDILEVFAYYKGEKSTSPADEGTILRFIETNGSRDKVCKLPGIKWVPAKFHHSCSSAYFDHWVSNVFSRTGFLETLEDTLFFTPKVDFNAGVVAAGEAQIESTVTGNVSALSTAEKDSALKDQSQIYLPINNALTKVGHVHGFLQEIGQGVQHVASRVQDIVTFVQQANDRRKVFGEGFTFLNIPRSYYGVLTKDLLMKGIQDNNATKQYSNVVSSECASAVFEICAEQSLVLDDLSLDLGVSIGKVKEVLDANIPAPCSEEYHKNESFILDTIMRSRYVNLYYLLRDHLSEESYVSIVRNQILVDVQGEDLLFQIFTSNILQRNPGEAAPFFEFIQRVCSECIGPDGCPKELKPGCGGFGIRNFLTLFLSIEVTKAMLEATSAKELGDQAKHDFFQHQVDIFTDQLNESNPILTEISDAMTREGKARERLESLVAGGNSKEAEELRLVMEKEGQAKAAANGKLMQCNLKYQKLMKNLRESGM</sequence>
<dbReference type="PANTHER" id="PTHR11959:SF1">
    <property type="entry name" value="4-HYDROXYPHENYLPYRUVATE DIOXYGENASE"/>
    <property type="match status" value="1"/>
</dbReference>
<evidence type="ECO:0000256" key="1">
    <source>
        <dbReference type="ARBA" id="ARBA00005162"/>
    </source>
</evidence>
<dbReference type="InterPro" id="IPR029068">
    <property type="entry name" value="Glyas_Bleomycin-R_OHBP_Dase"/>
</dbReference>
<dbReference type="GO" id="GO:0003868">
    <property type="term" value="F:4-hydroxyphenylpyruvate dioxygenase activity"/>
    <property type="evidence" value="ECO:0007669"/>
    <property type="project" value="UniProtKB-EC"/>
</dbReference>
<dbReference type="EMBL" id="JALLPJ020001248">
    <property type="protein sequence ID" value="KAL3773090.1"/>
    <property type="molecule type" value="Genomic_DNA"/>
</dbReference>
<dbReference type="Proteomes" id="UP001530400">
    <property type="component" value="Unassembled WGS sequence"/>
</dbReference>
<dbReference type="GO" id="GO:0006572">
    <property type="term" value="P:L-tyrosine catabolic process"/>
    <property type="evidence" value="ECO:0007669"/>
    <property type="project" value="UniProtKB-KW"/>
</dbReference>
<keyword evidence="3" id="KW-0828">Tyrosine catabolism</keyword>
<dbReference type="GO" id="GO:0006559">
    <property type="term" value="P:L-phenylalanine catabolic process"/>
    <property type="evidence" value="ECO:0007669"/>
    <property type="project" value="UniProtKB-KW"/>
</dbReference>
<organism evidence="5 6">
    <name type="scientific">Cyclotella atomus</name>
    <dbReference type="NCBI Taxonomy" id="382360"/>
    <lineage>
        <taxon>Eukaryota</taxon>
        <taxon>Sar</taxon>
        <taxon>Stramenopiles</taxon>
        <taxon>Ochrophyta</taxon>
        <taxon>Bacillariophyta</taxon>
        <taxon>Coscinodiscophyceae</taxon>
        <taxon>Thalassiosirophycidae</taxon>
        <taxon>Stephanodiscales</taxon>
        <taxon>Stephanodiscaceae</taxon>
        <taxon>Cyclotella</taxon>
    </lineage>
</organism>
<accession>A0ABD3NAI9</accession>
<keyword evidence="6" id="KW-1185">Reference proteome</keyword>
<evidence type="ECO:0000256" key="4">
    <source>
        <dbReference type="ARBA" id="ARBA00023232"/>
    </source>
</evidence>
<gene>
    <name evidence="5" type="ORF">ACHAWO_006962</name>
</gene>
<dbReference type="EC" id="1.13.11.27" evidence="2"/>
<comment type="caution">
    <text evidence="5">The sequence shown here is derived from an EMBL/GenBank/DDBJ whole genome shotgun (WGS) entry which is preliminary data.</text>
</comment>
<evidence type="ECO:0000313" key="5">
    <source>
        <dbReference type="EMBL" id="KAL3773090.1"/>
    </source>
</evidence>
<evidence type="ECO:0000256" key="3">
    <source>
        <dbReference type="ARBA" id="ARBA00022878"/>
    </source>
</evidence>
<evidence type="ECO:0000256" key="2">
    <source>
        <dbReference type="ARBA" id="ARBA00013222"/>
    </source>
</evidence>
<name>A0ABD3NAI9_9STRA</name>
<dbReference type="SUPFAM" id="SSF54593">
    <property type="entry name" value="Glyoxalase/Bleomycin resistance protein/Dihydroxybiphenyl dioxygenase"/>
    <property type="match status" value="3"/>
</dbReference>
<dbReference type="PANTHER" id="PTHR11959">
    <property type="entry name" value="4-HYDROXYPHENYLPYRUVATE DIOXYGENASE"/>
    <property type="match status" value="1"/>
</dbReference>
<comment type="pathway">
    <text evidence="1">Amino-acid degradation; L-phenylalanine degradation; acetoacetate and fumarate from L-phenylalanine: step 3/6.</text>
</comment>
<evidence type="ECO:0000313" key="6">
    <source>
        <dbReference type="Proteomes" id="UP001530400"/>
    </source>
</evidence>
<dbReference type="AlphaFoldDB" id="A0ABD3NAI9"/>
<protein>
    <recommendedName>
        <fullName evidence="2">4-hydroxyphenylpyruvate dioxygenase</fullName>
        <ecNumber evidence="2">1.13.11.27</ecNumber>
    </recommendedName>
</protein>
<keyword evidence="4" id="KW-0585">Phenylalanine catabolism</keyword>
<proteinExistence type="predicted"/>
<reference evidence="5 6" key="1">
    <citation type="submission" date="2024-10" db="EMBL/GenBank/DDBJ databases">
        <title>Updated reference genomes for cyclostephanoid diatoms.</title>
        <authorList>
            <person name="Roberts W.R."/>
            <person name="Alverson A.J."/>
        </authorList>
    </citation>
    <scope>NUCLEOTIDE SEQUENCE [LARGE SCALE GENOMIC DNA]</scope>
    <source>
        <strain evidence="5 6">AJA010-31</strain>
    </source>
</reference>
<dbReference type="Gene3D" id="3.10.180.10">
    <property type="entry name" value="2,3-Dihydroxybiphenyl 1,2-Dioxygenase, domain 1"/>
    <property type="match status" value="2"/>
</dbReference>